<comment type="caution">
    <text evidence="8">The sequence shown here is derived from an EMBL/GenBank/DDBJ whole genome shotgun (WGS) entry which is preliminary data.</text>
</comment>
<dbReference type="Gene3D" id="2.40.350.20">
    <property type="match status" value="1"/>
</dbReference>
<evidence type="ECO:0000313" key="8">
    <source>
        <dbReference type="EMBL" id="KAK8074595.1"/>
    </source>
</evidence>
<gene>
    <name evidence="8" type="ORF">PG997_009258</name>
</gene>
<feature type="domain" description="AA1-like" evidence="7">
    <location>
        <begin position="28"/>
        <end position="163"/>
    </location>
</feature>
<dbReference type="PROSITE" id="PS51895">
    <property type="entry name" value="AA1"/>
    <property type="match status" value="1"/>
</dbReference>
<feature type="chain" id="PRO_5046066404" description="AA1-like domain-containing protein" evidence="6">
    <location>
        <begin position="19"/>
        <end position="264"/>
    </location>
</feature>
<dbReference type="RefSeq" id="XP_066665535.1">
    <property type="nucleotide sequence ID" value="XM_066813573.1"/>
</dbReference>
<evidence type="ECO:0000259" key="7">
    <source>
        <dbReference type="PROSITE" id="PS51895"/>
    </source>
</evidence>
<evidence type="ECO:0000256" key="4">
    <source>
        <dbReference type="ARBA" id="ARBA00023157"/>
    </source>
</evidence>
<organism evidence="8 9">
    <name type="scientific">Apiospora hydei</name>
    <dbReference type="NCBI Taxonomy" id="1337664"/>
    <lineage>
        <taxon>Eukaryota</taxon>
        <taxon>Fungi</taxon>
        <taxon>Dikarya</taxon>
        <taxon>Ascomycota</taxon>
        <taxon>Pezizomycotina</taxon>
        <taxon>Sordariomycetes</taxon>
        <taxon>Xylariomycetidae</taxon>
        <taxon>Amphisphaeriales</taxon>
        <taxon>Apiosporaceae</taxon>
        <taxon>Apiospora</taxon>
    </lineage>
</organism>
<dbReference type="GeneID" id="92046633"/>
<dbReference type="InterPro" id="IPR008972">
    <property type="entry name" value="Cupredoxin"/>
</dbReference>
<comment type="subcellular location">
    <subcellularLocation>
        <location evidence="1">Secreted</location>
    </subcellularLocation>
</comment>
<evidence type="ECO:0000256" key="2">
    <source>
        <dbReference type="ARBA" id="ARBA00022525"/>
    </source>
</evidence>
<dbReference type="Pfam" id="PF16541">
    <property type="entry name" value="AltA1"/>
    <property type="match status" value="1"/>
</dbReference>
<reference evidence="8 9" key="1">
    <citation type="submission" date="2023-01" db="EMBL/GenBank/DDBJ databases">
        <title>Analysis of 21 Apiospora genomes using comparative genomics revels a genus with tremendous synthesis potential of carbohydrate active enzymes and secondary metabolites.</title>
        <authorList>
            <person name="Sorensen T."/>
        </authorList>
    </citation>
    <scope>NUCLEOTIDE SEQUENCE [LARGE SCALE GENOMIC DNA]</scope>
    <source>
        <strain evidence="8 9">CBS 114990</strain>
    </source>
</reference>
<name>A0ABR1VTK8_9PEZI</name>
<dbReference type="Proteomes" id="UP001433268">
    <property type="component" value="Unassembled WGS sequence"/>
</dbReference>
<dbReference type="EMBL" id="JAQQWN010000007">
    <property type="protein sequence ID" value="KAK8074595.1"/>
    <property type="molecule type" value="Genomic_DNA"/>
</dbReference>
<dbReference type="SUPFAM" id="SSF49503">
    <property type="entry name" value="Cupredoxins"/>
    <property type="match status" value="1"/>
</dbReference>
<keyword evidence="2" id="KW-0964">Secreted</keyword>
<comment type="caution">
    <text evidence="5">Lacks conserved residue(s) required for the propagation of feature annotation.</text>
</comment>
<accession>A0ABR1VTK8</accession>
<evidence type="ECO:0000256" key="1">
    <source>
        <dbReference type="ARBA" id="ARBA00004613"/>
    </source>
</evidence>
<keyword evidence="3 6" id="KW-0732">Signal</keyword>
<evidence type="ECO:0000313" key="9">
    <source>
        <dbReference type="Proteomes" id="UP001433268"/>
    </source>
</evidence>
<dbReference type="InterPro" id="IPR032382">
    <property type="entry name" value="AltA1"/>
</dbReference>
<evidence type="ECO:0000256" key="6">
    <source>
        <dbReference type="SAM" id="SignalP"/>
    </source>
</evidence>
<keyword evidence="9" id="KW-1185">Reference proteome</keyword>
<sequence>MQIAVAAAIAALFGFATGAPAPAPQADDVRETLTLSSFSAHKVLVSPRNSTAATVDSLSYKLTGTREEGGFGVACTAEAAEGSGEIIYAPQVYNCNGDDDHDYYFSVVSVSDKDVFTLNVFREVTFGWGYQAQIEAPTYCHAGGNNSMSCVQAGTPGYGYIARAQLRSADFPAYNPGSWLNQCHVDWHTSGGPVVSSIEHMWKKEVLVSPRTRGKYTLRVEAFAQFTSQSPNAGPGVRPQIRRVGYPMNENDRTVAYAGNMVCK</sequence>
<feature type="signal peptide" evidence="6">
    <location>
        <begin position="1"/>
        <end position="18"/>
    </location>
</feature>
<evidence type="ECO:0000256" key="5">
    <source>
        <dbReference type="PROSITE-ProRule" id="PRU01243"/>
    </source>
</evidence>
<proteinExistence type="predicted"/>
<evidence type="ECO:0000256" key="3">
    <source>
        <dbReference type="ARBA" id="ARBA00022729"/>
    </source>
</evidence>
<protein>
    <recommendedName>
        <fullName evidence="7">AA1-like domain-containing protein</fullName>
    </recommendedName>
</protein>
<keyword evidence="4" id="KW-1015">Disulfide bond</keyword>